<feature type="region of interest" description="Disordered" evidence="1">
    <location>
        <begin position="271"/>
        <end position="293"/>
    </location>
</feature>
<feature type="region of interest" description="Disordered" evidence="1">
    <location>
        <begin position="765"/>
        <end position="803"/>
    </location>
</feature>
<feature type="compositionally biased region" description="Basic and acidic residues" evidence="1">
    <location>
        <begin position="271"/>
        <end position="280"/>
    </location>
</feature>
<comment type="caution">
    <text evidence="2">The sequence shown here is derived from an EMBL/GenBank/DDBJ whole genome shotgun (WGS) entry which is preliminary data.</text>
</comment>
<dbReference type="Proteomes" id="UP000245699">
    <property type="component" value="Unassembled WGS sequence"/>
</dbReference>
<dbReference type="EMBL" id="MBFT01000446">
    <property type="protein sequence ID" value="PVU91012.1"/>
    <property type="molecule type" value="Genomic_DNA"/>
</dbReference>
<evidence type="ECO:0000256" key="1">
    <source>
        <dbReference type="SAM" id="MobiDB-lite"/>
    </source>
</evidence>
<evidence type="ECO:0000313" key="3">
    <source>
        <dbReference type="Proteomes" id="UP000245699"/>
    </source>
</evidence>
<protein>
    <submittedName>
        <fullName evidence="2">Uncharacterized protein</fullName>
    </submittedName>
</protein>
<keyword evidence="3" id="KW-1185">Reference proteome</keyword>
<gene>
    <name evidence="2" type="ORF">BB559_004351</name>
</gene>
<reference evidence="2 3" key="1">
    <citation type="journal article" date="2018" name="MBio">
        <title>Comparative Genomics Reveals the Core Gene Toolbox for the Fungus-Insect Symbiosis.</title>
        <authorList>
            <person name="Wang Y."/>
            <person name="Stata M."/>
            <person name="Wang W."/>
            <person name="Stajich J.E."/>
            <person name="White M.M."/>
            <person name="Moncalvo J.M."/>
        </authorList>
    </citation>
    <scope>NUCLEOTIDE SEQUENCE [LARGE SCALE GENOMIC DNA]</scope>
    <source>
        <strain evidence="2 3">AUS-77-4</strain>
    </source>
</reference>
<organism evidence="2 3">
    <name type="scientific">Furculomyces boomerangus</name>
    <dbReference type="NCBI Taxonomy" id="61424"/>
    <lineage>
        <taxon>Eukaryota</taxon>
        <taxon>Fungi</taxon>
        <taxon>Fungi incertae sedis</taxon>
        <taxon>Zoopagomycota</taxon>
        <taxon>Kickxellomycotina</taxon>
        <taxon>Harpellomycetes</taxon>
        <taxon>Harpellales</taxon>
        <taxon>Harpellaceae</taxon>
        <taxon>Furculomyces</taxon>
    </lineage>
</organism>
<proteinExistence type="predicted"/>
<dbReference type="AlphaFoldDB" id="A0A2T9YF95"/>
<sequence>MNANNKVERSLAIDESLPAIWRDSIIISNRAKILKSQTSSSEISILNSDTKRTATRNNKIEDEDIEKKRNRHVKFYKRFSLFDIGKQHDIPNDSTNGYVKENIIFKAIKMKRSSKIKKSKSFSGKESFDISNIDLKSLLNQDPITAMEEILNTGKPKSFDSESTYYINEKLSAQQKVSGLELYNYPSSIIVKDFENLTKTPQNSINYDLDSTRCYKMPLRSGSESPTENKLYEIKEKTTDNENKCEPNSIENKDVKNVKDKPFPITSYITSKEDKPELRTHRNKRSNSSSKVTLVSSEKLKMDFSHSRESSSNWFSSGKHSAMSTVNENSSLMQQFNNALLSKNITQPGDATVKNNKNKYFRNNIYESPTKQKMSLSCLLESFNIDEGFNSPVDISSLCTSLLKLNKKIGKMNAPFSFEEIGENLPTSTVDIGNGSYNQKCLRATQSFNNIPFQSIERSIKIRGAILGSEKKVKFFDSPATQSSIKSLTKNEIDSRDILLMNIKKSENTNNAIEILNSANREAFRKVEMEARKGPYSMSNILNTSHVSIDKYKRLSTVNESESLPESPETNKTQSISDFDKSMFDEHSKYTDLLKNKQREQTFEWLTESKAVEPLQTNLKKTKSVSNILRNAGKYIKKRSSVMFNKKPETNETKPNRKNSIFFGGILNRTSTLSLNKRKSSASFESTIDTEKLYQKNIQKSQNGWDSNSSVSSLNKTPKEIRKSISIFGKNKKNSISNVHGRNRLGYKSMFNLQTILPQNNTTQETKDDLLLKPSSPATKVPKSPTIPRKQNPSIPNPKKKKLGLPNSFRLFIHFKSNQKI</sequence>
<evidence type="ECO:0000313" key="2">
    <source>
        <dbReference type="EMBL" id="PVU91012.1"/>
    </source>
</evidence>
<accession>A0A2T9YF95</accession>
<name>A0A2T9YF95_9FUNG</name>